<evidence type="ECO:0000313" key="3">
    <source>
        <dbReference type="Proteomes" id="UP001500767"/>
    </source>
</evidence>
<dbReference type="EMBL" id="BAAAYR010000001">
    <property type="protein sequence ID" value="GAA3560376.1"/>
    <property type="molecule type" value="Genomic_DNA"/>
</dbReference>
<evidence type="ECO:0000313" key="2">
    <source>
        <dbReference type="EMBL" id="GAA3560376.1"/>
    </source>
</evidence>
<accession>A0ABP6X2B5</accession>
<dbReference type="PANTHER" id="PTHR43162:SF1">
    <property type="entry name" value="PRESTALK A DIFFERENTIATION PROTEIN A"/>
    <property type="match status" value="1"/>
</dbReference>
<dbReference type="RefSeq" id="WP_204911560.1">
    <property type="nucleotide sequence ID" value="NZ_BAAAYR010000001.1"/>
</dbReference>
<dbReference type="Proteomes" id="UP001500767">
    <property type="component" value="Unassembled WGS sequence"/>
</dbReference>
<dbReference type="InterPro" id="IPR016040">
    <property type="entry name" value="NAD(P)-bd_dom"/>
</dbReference>
<protein>
    <submittedName>
        <fullName evidence="2">SDR family oxidoreductase</fullName>
    </submittedName>
</protein>
<dbReference type="InterPro" id="IPR051604">
    <property type="entry name" value="Ergot_Alk_Oxidoreductase"/>
</dbReference>
<gene>
    <name evidence="2" type="ORF">GCM10022197_14810</name>
</gene>
<dbReference type="InterPro" id="IPR036291">
    <property type="entry name" value="NAD(P)-bd_dom_sf"/>
</dbReference>
<reference evidence="3" key="1">
    <citation type="journal article" date="2019" name="Int. J. Syst. Evol. Microbiol.">
        <title>The Global Catalogue of Microorganisms (GCM) 10K type strain sequencing project: providing services to taxonomists for standard genome sequencing and annotation.</title>
        <authorList>
            <consortium name="The Broad Institute Genomics Platform"/>
            <consortium name="The Broad Institute Genome Sequencing Center for Infectious Disease"/>
            <person name="Wu L."/>
            <person name="Ma J."/>
        </authorList>
    </citation>
    <scope>NUCLEOTIDE SEQUENCE [LARGE SCALE GENOMIC DNA]</scope>
    <source>
        <strain evidence="3">JCM 16540</strain>
    </source>
</reference>
<name>A0ABP6X2B5_9ACTN</name>
<dbReference type="Gene3D" id="3.40.50.720">
    <property type="entry name" value="NAD(P)-binding Rossmann-like Domain"/>
    <property type="match status" value="1"/>
</dbReference>
<organism evidence="2 3">
    <name type="scientific">Microlunatus spumicola</name>
    <dbReference type="NCBI Taxonomy" id="81499"/>
    <lineage>
        <taxon>Bacteria</taxon>
        <taxon>Bacillati</taxon>
        <taxon>Actinomycetota</taxon>
        <taxon>Actinomycetes</taxon>
        <taxon>Propionibacteriales</taxon>
        <taxon>Propionibacteriaceae</taxon>
        <taxon>Microlunatus</taxon>
    </lineage>
</organism>
<dbReference type="PANTHER" id="PTHR43162">
    <property type="match status" value="1"/>
</dbReference>
<dbReference type="Pfam" id="PF13460">
    <property type="entry name" value="NAD_binding_10"/>
    <property type="match status" value="1"/>
</dbReference>
<proteinExistence type="predicted"/>
<keyword evidence="3" id="KW-1185">Reference proteome</keyword>
<dbReference type="Gene3D" id="3.90.25.10">
    <property type="entry name" value="UDP-galactose 4-epimerase, domain 1"/>
    <property type="match status" value="1"/>
</dbReference>
<evidence type="ECO:0000259" key="1">
    <source>
        <dbReference type="Pfam" id="PF13460"/>
    </source>
</evidence>
<comment type="caution">
    <text evidence="2">The sequence shown here is derived from an EMBL/GenBank/DDBJ whole genome shotgun (WGS) entry which is preliminary data.</text>
</comment>
<dbReference type="SUPFAM" id="SSF51735">
    <property type="entry name" value="NAD(P)-binding Rossmann-fold domains"/>
    <property type="match status" value="1"/>
</dbReference>
<sequence length="288" mass="30822">MAGPVLVTGATGDVGGEVVRLLVAAGTEVHALHRRPEQASALAELGAEPVLGRLDDASDLRRLMSGVDRLFLLTPPIAQQVDLERTVITAAQTTHLRHVVRISAGDSNPRSPVPWARAHAWGDRRLAATDLDWTSVRPSAFMQNLVGQAEVIRRGLLPHTAGGGGVGWIDTRDVAAVAARVLLDGPEAHRRATYFLTGPESLTFADVAARLTAGLGRRVRAVALPKPAYVALLRAAGLDAFMAHGLGAQFADVVRHNVDIDTTWDVERLTGNAPRSMAGWVEEHHDLF</sequence>
<dbReference type="CDD" id="cd05269">
    <property type="entry name" value="TMR_SDR_a"/>
    <property type="match status" value="1"/>
</dbReference>
<feature type="domain" description="NAD(P)-binding" evidence="1">
    <location>
        <begin position="9"/>
        <end position="183"/>
    </location>
</feature>